<keyword evidence="13" id="KW-0902">Two-component regulatory system</keyword>
<dbReference type="Gene3D" id="3.30.565.10">
    <property type="entry name" value="Histidine kinase-like ATPase, C-terminal domain"/>
    <property type="match status" value="1"/>
</dbReference>
<evidence type="ECO:0000256" key="11">
    <source>
        <dbReference type="ARBA" id="ARBA00022840"/>
    </source>
</evidence>
<dbReference type="SMART" id="SM00388">
    <property type="entry name" value="HisKA"/>
    <property type="match status" value="1"/>
</dbReference>
<evidence type="ECO:0000256" key="9">
    <source>
        <dbReference type="ARBA" id="ARBA00022741"/>
    </source>
</evidence>
<dbReference type="KEGG" id="paek:D3873_06020"/>
<accession>A0A385YT18</accession>
<dbReference type="Proteomes" id="UP000265725">
    <property type="component" value="Chromosome"/>
</dbReference>
<dbReference type="Gene3D" id="1.10.287.130">
    <property type="match status" value="1"/>
</dbReference>
<dbReference type="PROSITE" id="PS50885">
    <property type="entry name" value="HAMP"/>
    <property type="match status" value="1"/>
</dbReference>
<dbReference type="OrthoDB" id="9786919at2"/>
<proteinExistence type="predicted"/>
<dbReference type="PANTHER" id="PTHR45528:SF12">
    <property type="entry name" value="SENSOR HISTIDINE KINASE ARSS"/>
    <property type="match status" value="1"/>
</dbReference>
<evidence type="ECO:0000256" key="15">
    <source>
        <dbReference type="SAM" id="Phobius"/>
    </source>
</evidence>
<dbReference type="InterPro" id="IPR041610">
    <property type="entry name" value="ArlS_N"/>
</dbReference>
<feature type="transmembrane region" description="Helical" evidence="15">
    <location>
        <begin position="16"/>
        <end position="38"/>
    </location>
</feature>
<evidence type="ECO:0000256" key="5">
    <source>
        <dbReference type="ARBA" id="ARBA00022475"/>
    </source>
</evidence>
<dbReference type="PANTHER" id="PTHR45528">
    <property type="entry name" value="SENSOR HISTIDINE KINASE CPXA"/>
    <property type="match status" value="1"/>
</dbReference>
<dbReference type="InterPro" id="IPR036097">
    <property type="entry name" value="HisK_dim/P_sf"/>
</dbReference>
<dbReference type="GO" id="GO:0005886">
    <property type="term" value="C:plasma membrane"/>
    <property type="evidence" value="ECO:0007669"/>
    <property type="project" value="UniProtKB-SubCell"/>
</dbReference>
<evidence type="ECO:0000259" key="17">
    <source>
        <dbReference type="PROSITE" id="PS50885"/>
    </source>
</evidence>
<evidence type="ECO:0000256" key="14">
    <source>
        <dbReference type="ARBA" id="ARBA00023136"/>
    </source>
</evidence>
<evidence type="ECO:0000256" key="1">
    <source>
        <dbReference type="ARBA" id="ARBA00000085"/>
    </source>
</evidence>
<name>A0A385YT18_9BACL</name>
<dbReference type="InterPro" id="IPR003661">
    <property type="entry name" value="HisK_dim/P_dom"/>
</dbReference>
<evidence type="ECO:0000259" key="16">
    <source>
        <dbReference type="PROSITE" id="PS50109"/>
    </source>
</evidence>
<dbReference type="InterPro" id="IPR004358">
    <property type="entry name" value="Sig_transdc_His_kin-like_C"/>
</dbReference>
<dbReference type="InterPro" id="IPR005467">
    <property type="entry name" value="His_kinase_dom"/>
</dbReference>
<dbReference type="EC" id="2.7.13.3" evidence="3"/>
<evidence type="ECO:0000313" key="18">
    <source>
        <dbReference type="EMBL" id="AYC29460.1"/>
    </source>
</evidence>
<dbReference type="InterPro" id="IPR003660">
    <property type="entry name" value="HAMP_dom"/>
</dbReference>
<keyword evidence="12 15" id="KW-1133">Transmembrane helix</keyword>
<keyword evidence="6" id="KW-0597">Phosphoprotein</keyword>
<evidence type="ECO:0000256" key="10">
    <source>
        <dbReference type="ARBA" id="ARBA00022777"/>
    </source>
</evidence>
<dbReference type="Pfam" id="PF00512">
    <property type="entry name" value="HisKA"/>
    <property type="match status" value="1"/>
</dbReference>
<dbReference type="InterPro" id="IPR003594">
    <property type="entry name" value="HATPase_dom"/>
</dbReference>
<dbReference type="InterPro" id="IPR036890">
    <property type="entry name" value="HATPase_C_sf"/>
</dbReference>
<evidence type="ECO:0000256" key="6">
    <source>
        <dbReference type="ARBA" id="ARBA00022553"/>
    </source>
</evidence>
<dbReference type="PROSITE" id="PS50109">
    <property type="entry name" value="HIS_KIN"/>
    <property type="match status" value="1"/>
</dbReference>
<organism evidence="18 19">
    <name type="scientific">Paenisporosarcina cavernae</name>
    <dbReference type="NCBI Taxonomy" id="2320858"/>
    <lineage>
        <taxon>Bacteria</taxon>
        <taxon>Bacillati</taxon>
        <taxon>Bacillota</taxon>
        <taxon>Bacilli</taxon>
        <taxon>Bacillales</taxon>
        <taxon>Caryophanaceae</taxon>
        <taxon>Paenisporosarcina</taxon>
    </lineage>
</organism>
<protein>
    <recommendedName>
        <fullName evidence="4">Signal transduction histidine-protein kinase ArlS</fullName>
        <ecNumber evidence="3">2.7.13.3</ecNumber>
    </recommendedName>
</protein>
<keyword evidence="5" id="KW-1003">Cell membrane</keyword>
<dbReference type="InterPro" id="IPR050398">
    <property type="entry name" value="HssS/ArlS-like"/>
</dbReference>
<keyword evidence="9" id="KW-0547">Nucleotide-binding</keyword>
<feature type="transmembrane region" description="Helical" evidence="15">
    <location>
        <begin position="166"/>
        <end position="189"/>
    </location>
</feature>
<evidence type="ECO:0000256" key="8">
    <source>
        <dbReference type="ARBA" id="ARBA00022692"/>
    </source>
</evidence>
<evidence type="ECO:0000313" key="19">
    <source>
        <dbReference type="Proteomes" id="UP000265725"/>
    </source>
</evidence>
<evidence type="ECO:0000256" key="3">
    <source>
        <dbReference type="ARBA" id="ARBA00012438"/>
    </source>
</evidence>
<dbReference type="PRINTS" id="PR00344">
    <property type="entry name" value="BCTRLSENSOR"/>
</dbReference>
<dbReference type="AlphaFoldDB" id="A0A385YT18"/>
<keyword evidence="10 18" id="KW-0418">Kinase</keyword>
<evidence type="ECO:0000256" key="13">
    <source>
        <dbReference type="ARBA" id="ARBA00023012"/>
    </source>
</evidence>
<keyword evidence="11" id="KW-0067">ATP-binding</keyword>
<dbReference type="SMART" id="SM00387">
    <property type="entry name" value="HATPase_c"/>
    <property type="match status" value="1"/>
</dbReference>
<dbReference type="Pfam" id="PF02518">
    <property type="entry name" value="HATPase_c"/>
    <property type="match status" value="1"/>
</dbReference>
<dbReference type="GO" id="GO:0005524">
    <property type="term" value="F:ATP binding"/>
    <property type="evidence" value="ECO:0007669"/>
    <property type="project" value="UniProtKB-KW"/>
</dbReference>
<evidence type="ECO:0000256" key="12">
    <source>
        <dbReference type="ARBA" id="ARBA00022989"/>
    </source>
</evidence>
<dbReference type="EMBL" id="CP032418">
    <property type="protein sequence ID" value="AYC29460.1"/>
    <property type="molecule type" value="Genomic_DNA"/>
</dbReference>
<dbReference type="Gene3D" id="6.10.340.10">
    <property type="match status" value="1"/>
</dbReference>
<gene>
    <name evidence="18" type="ORF">D3873_06020</name>
</gene>
<sequence>MKQRLNDYWSSLQTRWSIITASIMVSIFLLLSLTMFFSMKAWLLEKEKQNTNATMNELVQFFESKGPFLTISDIRSNRTLMSSIIEKKQSVRLLNSDGIELLRINDVESFSPIPLKRVPDNGFLLEQSTLKDRHYLHAFGKVQLGNYPFYLQLQHPLDDFVASTSYMLGMLVLFTLIALIGTFIVSFFLSRLLIQPILDLKSEMVNVRLNGLTENIQLKSTTREMNELYDQFTLMTDKLKESFDNQTQFLADASHELRTPLQVLEGHIGLLSRWGKNDPKIIDESLDISLKEIEHMKTLLNEMMLLSREDSPVISYQDVDIDSLLLHLQQELKTVFPASQFTYTPIIATVKVSLTEVALHQLLRNLIVNGLIYNKNATPMVHVTPTIEKYGVRISVKDNGVGLTEEQQKKVFNRFYRVDDSRNKRKEGSGLGLSIVKSFLIKNGGDISISESSPSGTTFEIHLPLYDVFYSSKEDGSPNSPKKE</sequence>
<dbReference type="CDD" id="cd00082">
    <property type="entry name" value="HisKA"/>
    <property type="match status" value="1"/>
</dbReference>
<evidence type="ECO:0000256" key="7">
    <source>
        <dbReference type="ARBA" id="ARBA00022679"/>
    </source>
</evidence>
<comment type="subcellular location">
    <subcellularLocation>
        <location evidence="2">Cell membrane</location>
        <topology evidence="2">Multi-pass membrane protein</topology>
    </subcellularLocation>
</comment>
<comment type="catalytic activity">
    <reaction evidence="1">
        <text>ATP + protein L-histidine = ADP + protein N-phospho-L-histidine.</text>
        <dbReference type="EC" id="2.7.13.3"/>
    </reaction>
</comment>
<keyword evidence="7" id="KW-0808">Transferase</keyword>
<dbReference type="CDD" id="cd00075">
    <property type="entry name" value="HATPase"/>
    <property type="match status" value="1"/>
</dbReference>
<keyword evidence="19" id="KW-1185">Reference proteome</keyword>
<dbReference type="RefSeq" id="WP_119883200.1">
    <property type="nucleotide sequence ID" value="NZ_CP032418.1"/>
</dbReference>
<keyword evidence="8 15" id="KW-0812">Transmembrane</keyword>
<reference evidence="19" key="1">
    <citation type="submission" date="2018-09" db="EMBL/GenBank/DDBJ databases">
        <authorList>
            <person name="Zhu H."/>
        </authorList>
    </citation>
    <scope>NUCLEOTIDE SEQUENCE [LARGE SCALE GENOMIC DNA]</scope>
    <source>
        <strain evidence="19">K2R23-3</strain>
    </source>
</reference>
<dbReference type="GO" id="GO:0000155">
    <property type="term" value="F:phosphorelay sensor kinase activity"/>
    <property type="evidence" value="ECO:0007669"/>
    <property type="project" value="InterPro"/>
</dbReference>
<keyword evidence="14 15" id="KW-0472">Membrane</keyword>
<evidence type="ECO:0000256" key="2">
    <source>
        <dbReference type="ARBA" id="ARBA00004651"/>
    </source>
</evidence>
<dbReference type="SUPFAM" id="SSF47384">
    <property type="entry name" value="Homodimeric domain of signal transducing histidine kinase"/>
    <property type="match status" value="1"/>
</dbReference>
<dbReference type="FunFam" id="1.10.287.130:FF:000001">
    <property type="entry name" value="Two-component sensor histidine kinase"/>
    <property type="match status" value="1"/>
</dbReference>
<dbReference type="SUPFAM" id="SSF55874">
    <property type="entry name" value="ATPase domain of HSP90 chaperone/DNA topoisomerase II/histidine kinase"/>
    <property type="match status" value="1"/>
</dbReference>
<evidence type="ECO:0000256" key="4">
    <source>
        <dbReference type="ARBA" id="ARBA00015735"/>
    </source>
</evidence>
<feature type="domain" description="HAMP" evidence="17">
    <location>
        <begin position="191"/>
        <end position="244"/>
    </location>
</feature>
<dbReference type="Pfam" id="PF18719">
    <property type="entry name" value="ArlS_N"/>
    <property type="match status" value="1"/>
</dbReference>
<feature type="domain" description="Histidine kinase" evidence="16">
    <location>
        <begin position="252"/>
        <end position="467"/>
    </location>
</feature>